<name>A0ABU2M542_9ACTN</name>
<dbReference type="EMBL" id="JAVREP010000002">
    <property type="protein sequence ID" value="MDT0327769.1"/>
    <property type="molecule type" value="Genomic_DNA"/>
</dbReference>
<evidence type="ECO:0000256" key="1">
    <source>
        <dbReference type="SAM" id="MobiDB-lite"/>
    </source>
</evidence>
<sequence>MSRRESGDLFATAVPDTRHREPGHLEFTAPEWTVLLGTLTTR</sequence>
<proteinExistence type="predicted"/>
<dbReference type="Proteomes" id="UP001183390">
    <property type="component" value="Unassembled WGS sequence"/>
</dbReference>
<evidence type="ECO:0000313" key="3">
    <source>
        <dbReference type="Proteomes" id="UP001183390"/>
    </source>
</evidence>
<gene>
    <name evidence="2" type="ORF">RM479_05015</name>
</gene>
<accession>A0ABU2M542</accession>
<reference evidence="3" key="1">
    <citation type="submission" date="2023-07" db="EMBL/GenBank/DDBJ databases">
        <title>30 novel species of actinomycetes from the DSMZ collection.</title>
        <authorList>
            <person name="Nouioui I."/>
        </authorList>
    </citation>
    <scope>NUCLEOTIDE SEQUENCE [LARGE SCALE GENOMIC DNA]</scope>
    <source>
        <strain evidence="3">DSM 44743</strain>
    </source>
</reference>
<protein>
    <recommendedName>
        <fullName evidence="4">DUF397 domain-containing protein</fullName>
    </recommendedName>
</protein>
<organism evidence="2 3">
    <name type="scientific">Nocardiopsis lambiniae</name>
    <dbReference type="NCBI Taxonomy" id="3075539"/>
    <lineage>
        <taxon>Bacteria</taxon>
        <taxon>Bacillati</taxon>
        <taxon>Actinomycetota</taxon>
        <taxon>Actinomycetes</taxon>
        <taxon>Streptosporangiales</taxon>
        <taxon>Nocardiopsidaceae</taxon>
        <taxon>Nocardiopsis</taxon>
    </lineage>
</organism>
<feature type="region of interest" description="Disordered" evidence="1">
    <location>
        <begin position="1"/>
        <end position="25"/>
    </location>
</feature>
<keyword evidence="3" id="KW-1185">Reference proteome</keyword>
<evidence type="ECO:0000313" key="2">
    <source>
        <dbReference type="EMBL" id="MDT0327769.1"/>
    </source>
</evidence>
<dbReference type="RefSeq" id="WP_311510544.1">
    <property type="nucleotide sequence ID" value="NZ_JAVREP010000002.1"/>
</dbReference>
<comment type="caution">
    <text evidence="2">The sequence shown here is derived from an EMBL/GenBank/DDBJ whole genome shotgun (WGS) entry which is preliminary data.</text>
</comment>
<evidence type="ECO:0008006" key="4">
    <source>
        <dbReference type="Google" id="ProtNLM"/>
    </source>
</evidence>